<gene>
    <name evidence="1" type="ORF">I6G67_05485</name>
    <name evidence="2" type="ORF">NCTC10308_01660</name>
</gene>
<dbReference type="AlphaFoldDB" id="A0A380U3Y6"/>
<dbReference type="Proteomes" id="UP000595107">
    <property type="component" value="Chromosome"/>
</dbReference>
<organism evidence="2 3">
    <name type="scientific">Acinetobacter johnsonii</name>
    <dbReference type="NCBI Taxonomy" id="40214"/>
    <lineage>
        <taxon>Bacteria</taxon>
        <taxon>Pseudomonadati</taxon>
        <taxon>Pseudomonadota</taxon>
        <taxon>Gammaproteobacteria</taxon>
        <taxon>Moraxellales</taxon>
        <taxon>Moraxellaceae</taxon>
        <taxon>Acinetobacter</taxon>
    </lineage>
</organism>
<reference evidence="2 3" key="1">
    <citation type="submission" date="2018-06" db="EMBL/GenBank/DDBJ databases">
        <authorList>
            <consortium name="Pathogen Informatics"/>
            <person name="Doyle S."/>
        </authorList>
    </citation>
    <scope>NUCLEOTIDE SEQUENCE [LARGE SCALE GENOMIC DNA]</scope>
    <source>
        <strain evidence="2 3">NCTC10308</strain>
    </source>
</reference>
<dbReference type="EMBL" id="CP065666">
    <property type="protein sequence ID" value="QPS04907.1"/>
    <property type="molecule type" value="Genomic_DNA"/>
</dbReference>
<reference evidence="1 4" key="2">
    <citation type="submission" date="2020-12" db="EMBL/GenBank/DDBJ databases">
        <title>FDA dAtabase for Regulatory Grade micrObial Sequences (FDA-ARGOS): Supporting development and validation of Infectious Disease Dx tests.</title>
        <authorList>
            <person name="Sproer C."/>
            <person name="Gronow S."/>
            <person name="Severitt S."/>
            <person name="Schroder I."/>
            <person name="Tallon L."/>
            <person name="Sadzewicz L."/>
            <person name="Zhao X."/>
            <person name="Boylan J."/>
            <person name="Ott S."/>
            <person name="Bowen H."/>
            <person name="Vavikolanu K."/>
            <person name="Mehta A."/>
            <person name="Aluvathingal J."/>
            <person name="Nadendla S."/>
            <person name="Lowell S."/>
            <person name="Myers T."/>
            <person name="Yan Y."/>
            <person name="Sichtig H."/>
        </authorList>
    </citation>
    <scope>NUCLEOTIDE SEQUENCE [LARGE SCALE GENOMIC DNA]</scope>
    <source>
        <strain evidence="1 4">FDAARGOS_910</strain>
    </source>
</reference>
<dbReference type="RefSeq" id="WP_004696064.1">
    <property type="nucleotide sequence ID" value="NZ_CP065666.1"/>
</dbReference>
<accession>A0A380U3Y6</accession>
<evidence type="ECO:0000313" key="4">
    <source>
        <dbReference type="Proteomes" id="UP000595107"/>
    </source>
</evidence>
<protein>
    <submittedName>
        <fullName evidence="2">Uncharacterized protein</fullName>
    </submittedName>
</protein>
<evidence type="ECO:0000313" key="2">
    <source>
        <dbReference type="EMBL" id="SUT95184.1"/>
    </source>
</evidence>
<evidence type="ECO:0000313" key="1">
    <source>
        <dbReference type="EMBL" id="QPS04907.1"/>
    </source>
</evidence>
<proteinExistence type="predicted"/>
<name>A0A380U3Y6_ACIJO</name>
<sequence>MSNIAFRLRLTYKNVDEEIPNLDYKVTFQSLVFPTTTRILDKDQTTKTGKVIKTEVDQEI</sequence>
<evidence type="ECO:0000313" key="3">
    <source>
        <dbReference type="Proteomes" id="UP000254227"/>
    </source>
</evidence>
<dbReference type="EMBL" id="UFRV01000006">
    <property type="protein sequence ID" value="SUT95184.1"/>
    <property type="molecule type" value="Genomic_DNA"/>
</dbReference>
<dbReference type="Proteomes" id="UP000254227">
    <property type="component" value="Unassembled WGS sequence"/>
</dbReference>